<evidence type="ECO:0000313" key="1">
    <source>
        <dbReference type="EMBL" id="DAD33137.1"/>
    </source>
</evidence>
<dbReference type="EMBL" id="DUZY01000003">
    <property type="protein sequence ID" value="DAD33137.1"/>
    <property type="molecule type" value="Genomic_DNA"/>
</dbReference>
<dbReference type="Proteomes" id="UP000607653">
    <property type="component" value="Unassembled WGS sequence"/>
</dbReference>
<sequence length="88" mass="9919">MRPSCYHRFLFPSSGGHWFRSQTIFEPKTSDGLTVDVIVASDWKSHATTTAQSIQLIKKRSVEDDGSQVRDAINLTFGMALSCWEDKP</sequence>
<dbReference type="AlphaFoldDB" id="A0A822YKV7"/>
<protein>
    <submittedName>
        <fullName evidence="1">Uncharacterized protein</fullName>
    </submittedName>
</protein>
<name>A0A822YKV7_NELNU</name>
<keyword evidence="2" id="KW-1185">Reference proteome</keyword>
<comment type="caution">
    <text evidence="1">The sequence shown here is derived from an EMBL/GenBank/DDBJ whole genome shotgun (WGS) entry which is preliminary data.</text>
</comment>
<accession>A0A822YKV7</accession>
<evidence type="ECO:0000313" key="2">
    <source>
        <dbReference type="Proteomes" id="UP000607653"/>
    </source>
</evidence>
<proteinExistence type="predicted"/>
<organism evidence="1 2">
    <name type="scientific">Nelumbo nucifera</name>
    <name type="common">Sacred lotus</name>
    <dbReference type="NCBI Taxonomy" id="4432"/>
    <lineage>
        <taxon>Eukaryota</taxon>
        <taxon>Viridiplantae</taxon>
        <taxon>Streptophyta</taxon>
        <taxon>Embryophyta</taxon>
        <taxon>Tracheophyta</taxon>
        <taxon>Spermatophyta</taxon>
        <taxon>Magnoliopsida</taxon>
        <taxon>Proteales</taxon>
        <taxon>Nelumbonaceae</taxon>
        <taxon>Nelumbo</taxon>
    </lineage>
</organism>
<reference evidence="1 2" key="1">
    <citation type="journal article" date="2020" name="Mol. Biol. Evol.">
        <title>Distinct Expression and Methylation Patterns for Genes with Different Fates following a Single Whole-Genome Duplication in Flowering Plants.</title>
        <authorList>
            <person name="Shi T."/>
            <person name="Rahmani R.S."/>
            <person name="Gugger P.F."/>
            <person name="Wang M."/>
            <person name="Li H."/>
            <person name="Zhang Y."/>
            <person name="Li Z."/>
            <person name="Wang Q."/>
            <person name="Van de Peer Y."/>
            <person name="Marchal K."/>
            <person name="Chen J."/>
        </authorList>
    </citation>
    <scope>NUCLEOTIDE SEQUENCE [LARGE SCALE GENOMIC DNA]</scope>
    <source>
        <tissue evidence="1">Leaf</tissue>
    </source>
</reference>
<gene>
    <name evidence="1" type="ORF">HUJ06_011988</name>
</gene>